<feature type="compositionally biased region" description="Low complexity" evidence="1">
    <location>
        <begin position="332"/>
        <end position="348"/>
    </location>
</feature>
<accession>A0A9P1BYE3</accession>
<gene>
    <name evidence="2" type="ORF">C1SCF055_LOCUS8451</name>
</gene>
<evidence type="ECO:0000256" key="1">
    <source>
        <dbReference type="SAM" id="MobiDB-lite"/>
    </source>
</evidence>
<comment type="caution">
    <text evidence="2">The sequence shown here is derived from an EMBL/GenBank/DDBJ whole genome shotgun (WGS) entry which is preliminary data.</text>
</comment>
<organism evidence="2">
    <name type="scientific">Cladocopium goreaui</name>
    <dbReference type="NCBI Taxonomy" id="2562237"/>
    <lineage>
        <taxon>Eukaryota</taxon>
        <taxon>Sar</taxon>
        <taxon>Alveolata</taxon>
        <taxon>Dinophyceae</taxon>
        <taxon>Suessiales</taxon>
        <taxon>Symbiodiniaceae</taxon>
        <taxon>Cladocopium</taxon>
    </lineage>
</organism>
<dbReference type="EMBL" id="CAMXCT010000569">
    <property type="protein sequence ID" value="CAI3980588.1"/>
    <property type="molecule type" value="Genomic_DNA"/>
</dbReference>
<feature type="region of interest" description="Disordered" evidence="1">
    <location>
        <begin position="401"/>
        <end position="425"/>
    </location>
</feature>
<reference evidence="2" key="1">
    <citation type="submission" date="2022-10" db="EMBL/GenBank/DDBJ databases">
        <authorList>
            <person name="Chen Y."/>
            <person name="Dougan E. K."/>
            <person name="Chan C."/>
            <person name="Rhodes N."/>
            <person name="Thang M."/>
        </authorList>
    </citation>
    <scope>NUCLEOTIDE SEQUENCE</scope>
</reference>
<reference evidence="3" key="2">
    <citation type="submission" date="2024-04" db="EMBL/GenBank/DDBJ databases">
        <authorList>
            <person name="Chen Y."/>
            <person name="Shah S."/>
            <person name="Dougan E. K."/>
            <person name="Thang M."/>
            <person name="Chan C."/>
        </authorList>
    </citation>
    <scope>NUCLEOTIDE SEQUENCE [LARGE SCALE GENOMIC DNA]</scope>
</reference>
<evidence type="ECO:0000313" key="2">
    <source>
        <dbReference type="EMBL" id="CAI3980588.1"/>
    </source>
</evidence>
<evidence type="ECO:0000313" key="5">
    <source>
        <dbReference type="Proteomes" id="UP001152797"/>
    </source>
</evidence>
<name>A0A9P1BYE3_9DINO</name>
<dbReference type="Proteomes" id="UP001152797">
    <property type="component" value="Unassembled WGS sequence"/>
</dbReference>
<keyword evidence="5" id="KW-1185">Reference proteome</keyword>
<proteinExistence type="predicted"/>
<dbReference type="EMBL" id="CAMXCT030000569">
    <property type="protein sequence ID" value="CAL4767900.1"/>
    <property type="molecule type" value="Genomic_DNA"/>
</dbReference>
<feature type="compositionally biased region" description="Acidic residues" evidence="1">
    <location>
        <begin position="403"/>
        <end position="416"/>
    </location>
</feature>
<feature type="region of interest" description="Disordered" evidence="1">
    <location>
        <begin position="329"/>
        <end position="360"/>
    </location>
</feature>
<feature type="region of interest" description="Disordered" evidence="1">
    <location>
        <begin position="1402"/>
        <end position="1424"/>
    </location>
</feature>
<feature type="compositionally biased region" description="Basic residues" evidence="1">
    <location>
        <begin position="1412"/>
        <end position="1421"/>
    </location>
</feature>
<protein>
    <submittedName>
        <fullName evidence="4">Malonyl-CoA-acyl carrier protein transacylase, mitochondrial</fullName>
    </submittedName>
</protein>
<evidence type="ECO:0000313" key="4">
    <source>
        <dbReference type="EMBL" id="CAL4767900.1"/>
    </source>
</evidence>
<feature type="compositionally biased region" description="Basic and acidic residues" evidence="1">
    <location>
        <begin position="447"/>
        <end position="458"/>
    </location>
</feature>
<evidence type="ECO:0000313" key="3">
    <source>
        <dbReference type="EMBL" id="CAL1133963.1"/>
    </source>
</evidence>
<feature type="region of interest" description="Disordered" evidence="1">
    <location>
        <begin position="439"/>
        <end position="465"/>
    </location>
</feature>
<dbReference type="EMBL" id="CAMXCT020000569">
    <property type="protein sequence ID" value="CAL1133963.1"/>
    <property type="molecule type" value="Genomic_DNA"/>
</dbReference>
<sequence>MNRALTASVLPSLVLESPAAFTFNSLKELSIDLPSLALGILLGLSIGPLLDFCFLPERSPSGGSLGSFEAVSAVTSGPAAAESTVAASDLSRERIERVQLASKYYLVFRTFDQAVHNPRLAKARVYSSEGQPGDSVFVGLPTKAEAQEQGEDGEALTLRDCLIASESGDIEPDCQVGVLLLQGKPSASCVGVAEVDASMAQEDCQKSFSKWHFVKGCGSDRPFMPSGQSRACRPIDSTMKVWLGLISPEVADLVDFSVGVAPDIAFPVDSQGIQLLPFAESLVAAARDHFTFLSYSEGGAQGKGDHVEGRLQSLEEGLSKLQATLEAALGSPGPTAAGSKKAKPAAPAKTRKSVETPPGLDPVVAQHALQAGVSQDALAELAQLQVAGKGPAGGKTAAVLEEVSSEDEDLEEDEDPGAGSADPVAKAVTQMSKVLREMHRDRKEKKAKTLDSILDRAESGSGKDSLSYGKSRAAALRSLQALLKTHPALIYMELQRRLQEDWELNGVQPGLQSSTVTARGWLKTAWALAGIWDALRCNKVEEARARAGLALAQIDQQSCDRGNWLLAAELSLEPAPPAHSFQSHVPPESWEKLIDPRWFELIEEAEAELAWGRQGKGAAHSTCCKSRPKTGSKGRRKRWCKEGQDECEWGRGCSKQHTCLSRGLVDGEVEGAFGEEADAEIAEAQGLPLDSSLSAKVHVPGSAAKPVDILSLWSSMLRWVLRSNTDFACFLHIYLRDPLSAEESTALPFWPIPAPYPGVWKSTAAEPVPGQPSCAKRRRAEMKILNLILLVLSWLRLGSPRKPPKGYRLGLRCAAAQMKVVHRLESFVVDISGCGIVGPAEMGRSAAKMEGLDSILRSLHESTLDSMPAAAYAKTSAAARGVSSSSSLRSGSDALAVGEVIGSMHQGTPVVAKEVEPERLSLPKERPAFDPTPFLEEPHLSVYKDPIASAVAPACSLESPPRVRVHTKKGKQLEFLRFLDSHHRLALATEAEVRATHLCGAFALIKDTEKDRLILDARAPNLLEAVEMGQKVHIKLGFASRAFSPSELLTVHGRLPRGAIAAGVVIDDVLLAEQVCESSAEAECEEELLESVQRLNQLCEMYLQVGLTSHPAKTFRGEEVAESWGVVANGRSGFVRPNPKRLIPFLHITAQVVRLQVASVGLLEVLAGAWCSVLQIRRRAMCLLEMIYAAQRGRPRDAVVALAKGLVQELWTLVVLGPTMVAEMRAGSLDEIFMTDASEWGIAAVQSELPLVFSREMQRHCLARGVWAKLLVPWRAWLREHGGLEPEDELPEGVPLVSHPLWLLLAEVLQFRVLIREKSHGRKHINLLELEAVFRSEEKLALRGVSLRYLLGADSQVALAALLKGSSSSPRINAALRRSLPVVLGSGIYGCYGFAPSLANPSDDPTRGLPKAGKRVRRSHGRKENELAPLLSEDALKLLQQPPPRQFIRPGGGRSDEPIDFSRRGFLDLFSGASGVAKRLASVYKVWVLTPDYEHGAEQNLLDEEVRQQIYGFLHADAFLGCGMAPECASFSRAVTPAVRSADKPLGLENISENMKVKVAIGNSHASFVCKVFDLLSQRGLIFWLENPDGSFLWLHPEFQKRGLGRAENSYRFDMCTFSTPWRKTTRIATNCELSGLRELCCGGHSHLKLRGRSSAHRCSWTRVAQVYPLGLCRKLSAAIIALASADVLLQANLSAFLWQSARGVEWEKLPILDLLRWLGVPEIRKSCGRRCCMTMEPWSSKRGFGGLLLHGWLRSCRNRLWSNCFCVPHLRCGLCSSMVFTFIAVAESCMSCDIFWCWFRENTQDCEQRSVQRGSSSRDGRSFILSDTENLCLKCSSLRTCGNGKEWQQPCY</sequence>